<feature type="compositionally biased region" description="Low complexity" evidence="1">
    <location>
        <begin position="218"/>
        <end position="236"/>
    </location>
</feature>
<reference evidence="3" key="1">
    <citation type="submission" date="2023-01" db="EMBL/GenBank/DDBJ databases">
        <title>Colletotrichum chrysophilum M932 genome sequence.</title>
        <authorList>
            <person name="Baroncelli R."/>
        </authorList>
    </citation>
    <scope>NUCLEOTIDE SEQUENCE</scope>
    <source>
        <strain evidence="3">M932</strain>
    </source>
</reference>
<dbReference type="Proteomes" id="UP001243330">
    <property type="component" value="Unassembled WGS sequence"/>
</dbReference>
<feature type="signal peptide" evidence="2">
    <location>
        <begin position="1"/>
        <end position="19"/>
    </location>
</feature>
<feature type="region of interest" description="Disordered" evidence="1">
    <location>
        <begin position="47"/>
        <end position="69"/>
    </location>
</feature>
<feature type="region of interest" description="Disordered" evidence="1">
    <location>
        <begin position="210"/>
        <end position="236"/>
    </location>
</feature>
<sequence length="455" mass="47365">MHSTKFLAAILAVAGTGLAMPLEAPIATPASPSPTGAAPAVKGLKESWVGCDNGHCPPEDPSPWSKKAKERWAAKKARMLKKPSKPKKLSPEELEKNLTELWGEKKAKKFLAAKKAKKPQNPPKTAEPPCNKDKRDAAVDAACATDDDGFRKLSPEALSAILNAAPGPVVTKSMPAVAADKILPNDAIEKIRGRPGPGVVAPTAAVSGPLKLTKRPARTSSATGTPTASSATVSSTAATATNTAATATNTAATATNTTGTATGTTAPTKAHLAARGYPSNLADLVRVGPQIEKKSATAIPANMTSQEYCAPRIEKIRQKGIEAGDKVGEPSMATKRAELKAMVGCIIEIFRDALLGPESAKPTATPAPNAPDCAYIMDEGVKEIMAKGDAAVENNEAFQQCVFAEAASQSSALSKRGRIDRIPVLDDATRERLIAEGEIIVLTGKRKTGSKPQHS</sequence>
<evidence type="ECO:0000256" key="2">
    <source>
        <dbReference type="SAM" id="SignalP"/>
    </source>
</evidence>
<comment type="caution">
    <text evidence="3">The sequence shown here is derived from an EMBL/GenBank/DDBJ whole genome shotgun (WGS) entry which is preliminary data.</text>
</comment>
<proteinExistence type="predicted"/>
<accession>A0AAD9EA00</accession>
<gene>
    <name evidence="3" type="ORF">CCHR01_17315</name>
</gene>
<evidence type="ECO:0000256" key="1">
    <source>
        <dbReference type="SAM" id="MobiDB-lite"/>
    </source>
</evidence>
<feature type="chain" id="PRO_5042275708" evidence="2">
    <location>
        <begin position="20"/>
        <end position="455"/>
    </location>
</feature>
<name>A0AAD9EA00_9PEZI</name>
<keyword evidence="4" id="KW-1185">Reference proteome</keyword>
<dbReference type="EMBL" id="JAQOWY010000598">
    <property type="protein sequence ID" value="KAK1840062.1"/>
    <property type="molecule type" value="Genomic_DNA"/>
</dbReference>
<dbReference type="AlphaFoldDB" id="A0AAD9EA00"/>
<organism evidence="3 4">
    <name type="scientific">Colletotrichum chrysophilum</name>
    <dbReference type="NCBI Taxonomy" id="1836956"/>
    <lineage>
        <taxon>Eukaryota</taxon>
        <taxon>Fungi</taxon>
        <taxon>Dikarya</taxon>
        <taxon>Ascomycota</taxon>
        <taxon>Pezizomycotina</taxon>
        <taxon>Sordariomycetes</taxon>
        <taxon>Hypocreomycetidae</taxon>
        <taxon>Glomerellales</taxon>
        <taxon>Glomerellaceae</taxon>
        <taxon>Colletotrichum</taxon>
        <taxon>Colletotrichum gloeosporioides species complex</taxon>
    </lineage>
</organism>
<keyword evidence="2" id="KW-0732">Signal</keyword>
<feature type="region of interest" description="Disordered" evidence="1">
    <location>
        <begin position="113"/>
        <end position="133"/>
    </location>
</feature>
<evidence type="ECO:0000313" key="4">
    <source>
        <dbReference type="Proteomes" id="UP001243330"/>
    </source>
</evidence>
<protein>
    <submittedName>
        <fullName evidence="3">Uncharacterized protein</fullName>
    </submittedName>
</protein>
<evidence type="ECO:0000313" key="3">
    <source>
        <dbReference type="EMBL" id="KAK1840062.1"/>
    </source>
</evidence>